<organism evidence="2 4">
    <name type="scientific">Malus baccata</name>
    <name type="common">Siberian crab apple</name>
    <name type="synonym">Pyrus baccata</name>
    <dbReference type="NCBI Taxonomy" id="106549"/>
    <lineage>
        <taxon>Eukaryota</taxon>
        <taxon>Viridiplantae</taxon>
        <taxon>Streptophyta</taxon>
        <taxon>Embryophyta</taxon>
        <taxon>Tracheophyta</taxon>
        <taxon>Spermatophyta</taxon>
        <taxon>Magnoliopsida</taxon>
        <taxon>eudicotyledons</taxon>
        <taxon>Gunneridae</taxon>
        <taxon>Pentapetalae</taxon>
        <taxon>rosids</taxon>
        <taxon>fabids</taxon>
        <taxon>Rosales</taxon>
        <taxon>Rosaceae</taxon>
        <taxon>Amygdaloideae</taxon>
        <taxon>Maleae</taxon>
        <taxon>Malus</taxon>
    </lineage>
</organism>
<dbReference type="AlphaFoldDB" id="A0A540N0P7"/>
<evidence type="ECO:0000313" key="2">
    <source>
        <dbReference type="EMBL" id="TQE04569.1"/>
    </source>
</evidence>
<proteinExistence type="predicted"/>
<evidence type="ECO:0000313" key="4">
    <source>
        <dbReference type="Proteomes" id="UP000315295"/>
    </source>
</evidence>
<dbReference type="EMBL" id="VIEB01000123">
    <property type="protein sequence ID" value="TQE05423.1"/>
    <property type="molecule type" value="Genomic_DNA"/>
</dbReference>
<evidence type="ECO:0000256" key="1">
    <source>
        <dbReference type="SAM" id="Phobius"/>
    </source>
</evidence>
<sequence length="83" mass="9045">MCCIGCIARVCTCICCSIILTVIVCLLLGLGPIKRFKIIKTHIHFVESCEPSYYGSLCKPGRPFLGNLGPSPSWLDEIAPSPF</sequence>
<protein>
    <submittedName>
        <fullName evidence="2">Uncharacterized protein</fullName>
    </submittedName>
</protein>
<keyword evidence="1" id="KW-0472">Membrane</keyword>
<reference evidence="2 4" key="1">
    <citation type="journal article" date="2019" name="G3 (Bethesda)">
        <title>Sequencing of a Wild Apple (Malus baccata) Genome Unravels the Differences Between Cultivated and Wild Apple Species Regarding Disease Resistance and Cold Tolerance.</title>
        <authorList>
            <person name="Chen X."/>
        </authorList>
    </citation>
    <scope>NUCLEOTIDE SEQUENCE [LARGE SCALE GENOMIC DNA]</scope>
    <source>
        <strain evidence="4">cv. Shandingzi</strain>
        <tissue evidence="2">Leaves</tissue>
    </source>
</reference>
<accession>A0A540N0P7</accession>
<gene>
    <name evidence="3" type="ORF">C1H46_009013</name>
    <name evidence="2" type="ORF">C1H46_009762</name>
</gene>
<comment type="caution">
    <text evidence="2">The sequence shown here is derived from an EMBL/GenBank/DDBJ whole genome shotgun (WGS) entry which is preliminary data.</text>
</comment>
<dbReference type="Proteomes" id="UP000315295">
    <property type="component" value="Unassembled WGS sequence"/>
</dbReference>
<keyword evidence="1" id="KW-0812">Transmembrane</keyword>
<evidence type="ECO:0000313" key="3">
    <source>
        <dbReference type="EMBL" id="TQE05423.1"/>
    </source>
</evidence>
<dbReference type="EMBL" id="VIEB01000137">
    <property type="protein sequence ID" value="TQE04569.1"/>
    <property type="molecule type" value="Genomic_DNA"/>
</dbReference>
<feature type="transmembrane region" description="Helical" evidence="1">
    <location>
        <begin position="6"/>
        <end position="30"/>
    </location>
</feature>
<name>A0A540N0P7_MALBA</name>
<keyword evidence="1" id="KW-1133">Transmembrane helix</keyword>
<keyword evidence="4" id="KW-1185">Reference proteome</keyword>